<comment type="caution">
    <text evidence="1">The sequence shown here is derived from an EMBL/GenBank/DDBJ whole genome shotgun (WGS) entry which is preliminary data.</text>
</comment>
<dbReference type="EMBL" id="QEKK01000001">
    <property type="protein sequence ID" value="PVY59765.1"/>
    <property type="molecule type" value="Genomic_DNA"/>
</dbReference>
<dbReference type="GeneID" id="93227987"/>
<reference evidence="1 2" key="1">
    <citation type="submission" date="2018-04" db="EMBL/GenBank/DDBJ databases">
        <title>Genomic Encyclopedia of Type Strains, Phase IV (KMG-IV): sequencing the most valuable type-strain genomes for metagenomic binning, comparative biology and taxonomic classification.</title>
        <authorList>
            <person name="Goeker M."/>
        </authorList>
    </citation>
    <scope>NUCLEOTIDE SEQUENCE [LARGE SCALE GENOMIC DNA]</scope>
    <source>
        <strain evidence="1 2">DSM 26588</strain>
    </source>
</reference>
<evidence type="ECO:0000313" key="1">
    <source>
        <dbReference type="EMBL" id="PVY59765.1"/>
    </source>
</evidence>
<dbReference type="InterPro" id="IPR023606">
    <property type="entry name" value="CoA-Trfase_III_dom_1_sf"/>
</dbReference>
<dbReference type="InterPro" id="IPR050509">
    <property type="entry name" value="CoA-transferase_III"/>
</dbReference>
<dbReference type="GO" id="GO:0016740">
    <property type="term" value="F:transferase activity"/>
    <property type="evidence" value="ECO:0007669"/>
    <property type="project" value="UniProtKB-KW"/>
</dbReference>
<gene>
    <name evidence="1" type="ORF">C7373_101279</name>
</gene>
<name>A0A2U1CFS7_9FIRM</name>
<dbReference type="Gene3D" id="3.40.50.10540">
    <property type="entry name" value="Crotonobetainyl-coa:carnitine coa-transferase, domain 1"/>
    <property type="match status" value="1"/>
</dbReference>
<protein>
    <submittedName>
        <fullName evidence="1">Crotonobetainyl-CoA:carnitine CoA-transferase CaiB-like acyl-CoA transferase</fullName>
    </submittedName>
</protein>
<dbReference type="Proteomes" id="UP000245778">
    <property type="component" value="Unassembled WGS sequence"/>
</dbReference>
<dbReference type="Pfam" id="PF02515">
    <property type="entry name" value="CoA_transf_3"/>
    <property type="match status" value="1"/>
</dbReference>
<proteinExistence type="predicted"/>
<dbReference type="RefSeq" id="WP_033118833.1">
    <property type="nucleotide sequence ID" value="NZ_CAMREZ010000006.1"/>
</dbReference>
<dbReference type="PANTHER" id="PTHR48228">
    <property type="entry name" value="SUCCINYL-COA--D-CITRAMALATE COA-TRANSFERASE"/>
    <property type="match status" value="1"/>
</dbReference>
<evidence type="ECO:0000313" key="2">
    <source>
        <dbReference type="Proteomes" id="UP000245778"/>
    </source>
</evidence>
<dbReference type="Gene3D" id="3.30.1540.10">
    <property type="entry name" value="formyl-coa transferase, domain 3"/>
    <property type="match status" value="1"/>
</dbReference>
<keyword evidence="1" id="KW-0808">Transferase</keyword>
<dbReference type="OrthoDB" id="9797653at2"/>
<organism evidence="1 2">
    <name type="scientific">Intestinimonas butyriciproducens</name>
    <dbReference type="NCBI Taxonomy" id="1297617"/>
    <lineage>
        <taxon>Bacteria</taxon>
        <taxon>Bacillati</taxon>
        <taxon>Bacillota</taxon>
        <taxon>Clostridia</taxon>
        <taxon>Eubacteriales</taxon>
        <taxon>Intestinimonas</taxon>
    </lineage>
</organism>
<dbReference type="AlphaFoldDB" id="A0A2U1CFS7"/>
<sequence length="394" mass="43368">MSNHLEGIRVVELGTHVAVPKAARIMADWGAEVIKVEPPKGEPWRYVGPGYEMPAGPDNNPIFEVENINKKSVALNLKTPEGQAAMKTLIRSADVFITNTRTKALEKLGLSYEALREECPGLIYVHFGAFGQKGPEKDFPGFDIASFWAKSGTLVEWTLADDKPFKPQPGFGDGACGAIMLDGILAALIKRGRTGRGEHIQTSLYSAALWYNSIGLICGQPRYGLKFPKEIHTDPLVPPYKSKDGYWVMASSPSWSDLYPKVFRLIGLESYIGDPMLHERDAARANYHKVCALIAEAWGRMTADELMSAFSQNGIVCSRLLGPNELYDDEQAWANDYLTRVTLENGDDLVVPRVPVQFGDEEPPAQRIAPALGADTEEVLTGLGYTREQIAALK</sequence>
<dbReference type="SUPFAM" id="SSF89796">
    <property type="entry name" value="CoA-transferase family III (CaiB/BaiF)"/>
    <property type="match status" value="1"/>
</dbReference>
<accession>A0A2U1CFS7</accession>
<dbReference type="InterPro" id="IPR044855">
    <property type="entry name" value="CoA-Trfase_III_dom3_sf"/>
</dbReference>
<dbReference type="PANTHER" id="PTHR48228:SF2">
    <property type="entry name" value="E-CINNAMOYL-COA:R-PHENYLLACTATE COA TRANSFERASE LARGE SUBUNIT"/>
    <property type="match status" value="1"/>
</dbReference>
<dbReference type="InterPro" id="IPR003673">
    <property type="entry name" value="CoA-Trfase_fam_III"/>
</dbReference>